<evidence type="ECO:0000256" key="1">
    <source>
        <dbReference type="ARBA" id="ARBA00004477"/>
    </source>
</evidence>
<dbReference type="STRING" id="1858805.M5GE67"/>
<dbReference type="OMA" id="QQTFKVI"/>
<evidence type="ECO:0000256" key="7">
    <source>
        <dbReference type="ARBA" id="ARBA00023136"/>
    </source>
</evidence>
<organism evidence="9 10">
    <name type="scientific">Dacryopinax primogenitus (strain DJM 731)</name>
    <name type="common">Brown rot fungus</name>
    <dbReference type="NCBI Taxonomy" id="1858805"/>
    <lineage>
        <taxon>Eukaryota</taxon>
        <taxon>Fungi</taxon>
        <taxon>Dikarya</taxon>
        <taxon>Basidiomycota</taxon>
        <taxon>Agaricomycotina</taxon>
        <taxon>Dacrymycetes</taxon>
        <taxon>Dacrymycetales</taxon>
        <taxon>Dacrymycetaceae</taxon>
        <taxon>Dacryopinax</taxon>
    </lineage>
</organism>
<keyword evidence="4 8" id="KW-0812">Transmembrane</keyword>
<evidence type="ECO:0000256" key="6">
    <source>
        <dbReference type="ARBA" id="ARBA00022989"/>
    </source>
</evidence>
<evidence type="ECO:0000256" key="8">
    <source>
        <dbReference type="SAM" id="Phobius"/>
    </source>
</evidence>
<gene>
    <name evidence="9" type="ORF">DACRYDRAFT_47335</name>
</gene>
<dbReference type="Pfam" id="PF06417">
    <property type="entry name" value="EMC4"/>
    <property type="match status" value="1"/>
</dbReference>
<dbReference type="HOGENOM" id="CLU_098404_3_1_1"/>
<protein>
    <recommendedName>
        <fullName evidence="3">ER membrane protein complex subunit 4</fullName>
    </recommendedName>
</protein>
<feature type="transmembrane region" description="Helical" evidence="8">
    <location>
        <begin position="24"/>
        <end position="46"/>
    </location>
</feature>
<comment type="subcellular location">
    <subcellularLocation>
        <location evidence="1">Endoplasmic reticulum membrane</location>
        <topology evidence="1">Multi-pass membrane protein</topology>
    </subcellularLocation>
</comment>
<accession>M5GE67</accession>
<keyword evidence="7 8" id="KW-0472">Membrane</keyword>
<evidence type="ECO:0000313" key="10">
    <source>
        <dbReference type="Proteomes" id="UP000030653"/>
    </source>
</evidence>
<dbReference type="PANTHER" id="PTHR19315">
    <property type="entry name" value="ER MEMBRANE PROTEIN COMPLEX SUBUNIT 4"/>
    <property type="match status" value="1"/>
</dbReference>
<sequence>DELKSKRAWDLAISPAKSLPMNAFMLYMSGTGVQVFSISTLVMLLFSPFKAISGMEKAFAQYKPTASTSSGDPLLLQKIVYMLANLLPIALALWKCRQMGLIPTGTGDWLAFETRGVVR</sequence>
<proteinExistence type="inferred from homology"/>
<keyword evidence="5" id="KW-0256">Endoplasmic reticulum</keyword>
<dbReference type="GO" id="GO:0005789">
    <property type="term" value="C:endoplasmic reticulum membrane"/>
    <property type="evidence" value="ECO:0007669"/>
    <property type="project" value="UniProtKB-SubCell"/>
</dbReference>
<dbReference type="GeneID" id="63689814"/>
<comment type="similarity">
    <text evidence="2">Belongs to the EMC4 family.</text>
</comment>
<dbReference type="OrthoDB" id="369569at2759"/>
<keyword evidence="6 8" id="KW-1133">Transmembrane helix</keyword>
<evidence type="ECO:0000256" key="4">
    <source>
        <dbReference type="ARBA" id="ARBA00022692"/>
    </source>
</evidence>
<name>M5GE67_DACPD</name>
<dbReference type="InterPro" id="IPR009445">
    <property type="entry name" value="TMEM85/Emc4"/>
</dbReference>
<dbReference type="RefSeq" id="XP_040632021.1">
    <property type="nucleotide sequence ID" value="XM_040774752.1"/>
</dbReference>
<reference evidence="9 10" key="1">
    <citation type="journal article" date="2012" name="Science">
        <title>The Paleozoic origin of enzymatic lignin decomposition reconstructed from 31 fungal genomes.</title>
        <authorList>
            <person name="Floudas D."/>
            <person name="Binder M."/>
            <person name="Riley R."/>
            <person name="Barry K."/>
            <person name="Blanchette R.A."/>
            <person name="Henrissat B."/>
            <person name="Martinez A.T."/>
            <person name="Otillar R."/>
            <person name="Spatafora J.W."/>
            <person name="Yadav J.S."/>
            <person name="Aerts A."/>
            <person name="Benoit I."/>
            <person name="Boyd A."/>
            <person name="Carlson A."/>
            <person name="Copeland A."/>
            <person name="Coutinho P.M."/>
            <person name="de Vries R.P."/>
            <person name="Ferreira P."/>
            <person name="Findley K."/>
            <person name="Foster B."/>
            <person name="Gaskell J."/>
            <person name="Glotzer D."/>
            <person name="Gorecki P."/>
            <person name="Heitman J."/>
            <person name="Hesse C."/>
            <person name="Hori C."/>
            <person name="Igarashi K."/>
            <person name="Jurgens J.A."/>
            <person name="Kallen N."/>
            <person name="Kersten P."/>
            <person name="Kohler A."/>
            <person name="Kuees U."/>
            <person name="Kumar T.K.A."/>
            <person name="Kuo A."/>
            <person name="LaButti K."/>
            <person name="Larrondo L.F."/>
            <person name="Lindquist E."/>
            <person name="Ling A."/>
            <person name="Lombard V."/>
            <person name="Lucas S."/>
            <person name="Lundell T."/>
            <person name="Martin R."/>
            <person name="McLaughlin D.J."/>
            <person name="Morgenstern I."/>
            <person name="Morin E."/>
            <person name="Murat C."/>
            <person name="Nagy L.G."/>
            <person name="Nolan M."/>
            <person name="Ohm R.A."/>
            <person name="Patyshakuliyeva A."/>
            <person name="Rokas A."/>
            <person name="Ruiz-Duenas F.J."/>
            <person name="Sabat G."/>
            <person name="Salamov A."/>
            <person name="Samejima M."/>
            <person name="Schmutz J."/>
            <person name="Slot J.C."/>
            <person name="St John F."/>
            <person name="Stenlid J."/>
            <person name="Sun H."/>
            <person name="Sun S."/>
            <person name="Syed K."/>
            <person name="Tsang A."/>
            <person name="Wiebenga A."/>
            <person name="Young D."/>
            <person name="Pisabarro A."/>
            <person name="Eastwood D.C."/>
            <person name="Martin F."/>
            <person name="Cullen D."/>
            <person name="Grigoriev I.V."/>
            <person name="Hibbett D.S."/>
        </authorList>
    </citation>
    <scope>NUCLEOTIDE SEQUENCE [LARGE SCALE GENOMIC DNA]</scope>
    <source>
        <strain evidence="9 10">DJM-731 SS1</strain>
    </source>
</reference>
<keyword evidence="10" id="KW-1185">Reference proteome</keyword>
<evidence type="ECO:0000256" key="2">
    <source>
        <dbReference type="ARBA" id="ARBA00007715"/>
    </source>
</evidence>
<dbReference type="EMBL" id="JH795857">
    <property type="protein sequence ID" value="EJU05127.1"/>
    <property type="molecule type" value="Genomic_DNA"/>
</dbReference>
<evidence type="ECO:0000256" key="3">
    <source>
        <dbReference type="ARBA" id="ARBA00020820"/>
    </source>
</evidence>
<evidence type="ECO:0000313" key="9">
    <source>
        <dbReference type="EMBL" id="EJU05127.1"/>
    </source>
</evidence>
<feature type="non-terminal residue" evidence="9">
    <location>
        <position position="119"/>
    </location>
</feature>
<dbReference type="AlphaFoldDB" id="M5GE67"/>
<evidence type="ECO:0000256" key="5">
    <source>
        <dbReference type="ARBA" id="ARBA00022824"/>
    </source>
</evidence>
<dbReference type="Proteomes" id="UP000030653">
    <property type="component" value="Unassembled WGS sequence"/>
</dbReference>